<gene>
    <name evidence="2" type="ORF">GCM10009606_08800</name>
</gene>
<dbReference type="Pfam" id="PF05362">
    <property type="entry name" value="Lon_C"/>
    <property type="match status" value="1"/>
</dbReference>
<dbReference type="SUPFAM" id="SSF54211">
    <property type="entry name" value="Ribosomal protein S5 domain 2-like"/>
    <property type="match status" value="1"/>
</dbReference>
<dbReference type="Proteomes" id="UP001499979">
    <property type="component" value="Unassembled WGS sequence"/>
</dbReference>
<dbReference type="PROSITE" id="PS50106">
    <property type="entry name" value="PDZ"/>
    <property type="match status" value="1"/>
</dbReference>
<dbReference type="Pfam" id="PF13180">
    <property type="entry name" value="PDZ_2"/>
    <property type="match status" value="1"/>
</dbReference>
<dbReference type="InterPro" id="IPR008269">
    <property type="entry name" value="Lon_proteolytic"/>
</dbReference>
<dbReference type="InterPro" id="IPR020568">
    <property type="entry name" value="Ribosomal_Su5_D2-typ_SF"/>
</dbReference>
<evidence type="ECO:0000259" key="1">
    <source>
        <dbReference type="PROSITE" id="PS50106"/>
    </source>
</evidence>
<dbReference type="Gene3D" id="3.30.230.10">
    <property type="match status" value="1"/>
</dbReference>
<dbReference type="Gene3D" id="2.30.42.10">
    <property type="match status" value="1"/>
</dbReference>
<dbReference type="InterPro" id="IPR027065">
    <property type="entry name" value="Lon_Prtase"/>
</dbReference>
<feature type="domain" description="PDZ" evidence="1">
    <location>
        <begin position="118"/>
        <end position="199"/>
    </location>
</feature>
<organism evidence="2 3">
    <name type="scientific">Nocardioides aquiterrae</name>
    <dbReference type="NCBI Taxonomy" id="203799"/>
    <lineage>
        <taxon>Bacteria</taxon>
        <taxon>Bacillati</taxon>
        <taxon>Actinomycetota</taxon>
        <taxon>Actinomycetes</taxon>
        <taxon>Propionibacteriales</taxon>
        <taxon>Nocardioidaceae</taxon>
        <taxon>Nocardioides</taxon>
    </lineage>
</organism>
<protein>
    <submittedName>
        <fullName evidence="2">PDZ domain-containing protein</fullName>
    </submittedName>
</protein>
<dbReference type="RefSeq" id="WP_343906014.1">
    <property type="nucleotide sequence ID" value="NZ_BAAAJE010000002.1"/>
</dbReference>
<dbReference type="InterPro" id="IPR001478">
    <property type="entry name" value="PDZ"/>
</dbReference>
<sequence>MTQRTLAGILAVPLLIGLWVTAALVPLPYVTYEPGLTVNVLGKNDEGKPIIEIQGRPSYPDDGQLRMTTVFVSQPKPEGRNNLFELMHDWMSDEDAVYPYDAVYRQDETVEQNKQEGEAQMTSSQDAATAVALEELGYHVTEPAVAAVTDGAPADGALQTGDVILRVDGTRVSTADDVVAAVTAAPAGEPVVFAVRRGDEQKTVQVTPDTVDGKPQVGIQVGTQVKKDLPADVTINISPNIGGPSAGLMFSLGIYDTLTPGSLTGGRTVAGTGTMDTAGTVGPIGGIQQKIVGARDAGAQLFLVPPDNCTEALGAPNKDMRLVKADTMHDARLAIEQWVKDPDADLPSCEEAAS</sequence>
<evidence type="ECO:0000313" key="3">
    <source>
        <dbReference type="Proteomes" id="UP001499979"/>
    </source>
</evidence>
<dbReference type="SUPFAM" id="SSF50156">
    <property type="entry name" value="PDZ domain-like"/>
    <property type="match status" value="1"/>
</dbReference>
<evidence type="ECO:0000313" key="2">
    <source>
        <dbReference type="EMBL" id="GAA1130979.1"/>
    </source>
</evidence>
<name>A0ABP4EX18_9ACTN</name>
<dbReference type="PANTHER" id="PTHR10046">
    <property type="entry name" value="ATP DEPENDENT LON PROTEASE FAMILY MEMBER"/>
    <property type="match status" value="1"/>
</dbReference>
<accession>A0ABP4EX18</accession>
<dbReference type="InterPro" id="IPR036034">
    <property type="entry name" value="PDZ_sf"/>
</dbReference>
<dbReference type="InterPro" id="IPR014721">
    <property type="entry name" value="Ribsml_uS5_D2-typ_fold_subgr"/>
</dbReference>
<dbReference type="EMBL" id="BAAAJE010000002">
    <property type="protein sequence ID" value="GAA1130979.1"/>
    <property type="molecule type" value="Genomic_DNA"/>
</dbReference>
<reference evidence="3" key="1">
    <citation type="journal article" date="2019" name="Int. J. Syst. Evol. Microbiol.">
        <title>The Global Catalogue of Microorganisms (GCM) 10K type strain sequencing project: providing services to taxonomists for standard genome sequencing and annotation.</title>
        <authorList>
            <consortium name="The Broad Institute Genomics Platform"/>
            <consortium name="The Broad Institute Genome Sequencing Center for Infectious Disease"/>
            <person name="Wu L."/>
            <person name="Ma J."/>
        </authorList>
    </citation>
    <scope>NUCLEOTIDE SEQUENCE [LARGE SCALE GENOMIC DNA]</scope>
    <source>
        <strain evidence="3">JCM 11813</strain>
    </source>
</reference>
<dbReference type="SMART" id="SM00228">
    <property type="entry name" value="PDZ"/>
    <property type="match status" value="1"/>
</dbReference>
<proteinExistence type="predicted"/>
<comment type="caution">
    <text evidence="2">The sequence shown here is derived from an EMBL/GenBank/DDBJ whole genome shotgun (WGS) entry which is preliminary data.</text>
</comment>
<keyword evidence="3" id="KW-1185">Reference proteome</keyword>